<evidence type="ECO:0000313" key="1">
    <source>
        <dbReference type="EMBL" id="MEZ8196811.1"/>
    </source>
</evidence>
<evidence type="ECO:0000313" key="2">
    <source>
        <dbReference type="Proteomes" id="UP001569153"/>
    </source>
</evidence>
<proteinExistence type="predicted"/>
<comment type="caution">
    <text evidence="1">The sequence shown here is derived from an EMBL/GenBank/DDBJ whole genome shotgun (WGS) entry which is preliminary data.</text>
</comment>
<organism evidence="1 2">
    <name type="scientific">Vibrio cortegadensis</name>
    <dbReference type="NCBI Taxonomy" id="1328770"/>
    <lineage>
        <taxon>Bacteria</taxon>
        <taxon>Pseudomonadati</taxon>
        <taxon>Pseudomonadota</taxon>
        <taxon>Gammaproteobacteria</taxon>
        <taxon>Vibrionales</taxon>
        <taxon>Vibrionaceae</taxon>
        <taxon>Vibrio</taxon>
    </lineage>
</organism>
<protein>
    <submittedName>
        <fullName evidence="1">Uncharacterized protein</fullName>
    </submittedName>
</protein>
<name>A0ABV4MBD0_9VIBR</name>
<keyword evidence="2" id="KW-1185">Reference proteome</keyword>
<dbReference type="Proteomes" id="UP001569153">
    <property type="component" value="Unassembled WGS sequence"/>
</dbReference>
<accession>A0ABV4MBD0</accession>
<reference evidence="1 2" key="1">
    <citation type="submission" date="2024-06" db="EMBL/GenBank/DDBJ databases">
        <authorList>
            <person name="Steensen K."/>
            <person name="Seneca J."/>
            <person name="Bartlau N."/>
            <person name="Yu A.X."/>
            <person name="Polz M.F."/>
        </authorList>
    </citation>
    <scope>NUCLEOTIDE SEQUENCE [LARGE SCALE GENOMIC DNA]</scope>
    <source>
        <strain evidence="1 2">FF146</strain>
    </source>
</reference>
<dbReference type="EMBL" id="JBGOOT010000024">
    <property type="protein sequence ID" value="MEZ8196811.1"/>
    <property type="molecule type" value="Genomic_DNA"/>
</dbReference>
<sequence>MEFRFPVAAAEANAAALQYLTKNLSDQDKGQAELSRLLESLGNSIDHYPDWHPILMIPQDAKSTSDSSLNQLYRGADHTTPFVRGFVTCPYSEETANQLVSEVNQLVGLHAYRTEVTLYSDHAYPVVVEAIDVELEGDGTIRSRDALAWCVQELVKNARYTQIAETWWNLRRCLLGSPHGSRSSLLVNQFTGGHMRKILDALNTSGMYGPIKEWSLEMFSKKKREKISETLLKSALANYKKQDGEFEFELHGEICKSQVRDTWGDGTEFSIRVDIGDYDLSVTGYYYPEKDNLESSDPKGKKAIAEKFL</sequence>
<dbReference type="RefSeq" id="WP_371712747.1">
    <property type="nucleotide sequence ID" value="NZ_JBGONK010000046.1"/>
</dbReference>
<gene>
    <name evidence="1" type="ORF">ACED38_18205</name>
</gene>